<evidence type="ECO:0000256" key="2">
    <source>
        <dbReference type="PIRNR" id="PIRNR029171"/>
    </source>
</evidence>
<reference evidence="3 4" key="1">
    <citation type="submission" date="2015-06" db="EMBL/GenBank/DDBJ databases">
        <title>Draft genome of the ant-associated black yeast Phialophora attae CBS 131958.</title>
        <authorList>
            <person name="Moreno L.F."/>
            <person name="Stielow B.J."/>
            <person name="de Hoog S."/>
            <person name="Vicente V.A."/>
            <person name="Weiss V.A."/>
            <person name="de Vries M."/>
            <person name="Cruz L.M."/>
            <person name="Souza E.M."/>
        </authorList>
    </citation>
    <scope>NUCLEOTIDE SEQUENCE [LARGE SCALE GENOMIC DNA]</scope>
    <source>
        <strain evidence="3 4">CBS 131958</strain>
    </source>
</reference>
<keyword evidence="2" id="KW-0732">Signal</keyword>
<sequence length="451" mass="47472">MKFMISVLLSFSALVTASPLSTRQLVTPPTNDPFYTPPAGYESTAPGTILAIRNPPSLIAALGILPVPLKSAHQILYRSTDSFGNPSSTVTTVLVPLTNPSPSKLLSYQVAQDSASLNCAPSYAFQALSSSSGPFGTVGTQIEILAIGAALAEGWIVTIPDHEGPNAAFLANVRGGQHVLDGIRATFSSGLVDPDAKVAMWGYSGGSLVSSFAAELASTYAPELLSQLIGVALGGAVPNITTALPYLTASPFAGLVPGGIIGLANEYPNIAAKVSENLLSNKAEYFNKAHTQCLGANLLSFLGQDVLADYFTSEDLFFSDPEVLAVTNANAMGQRPIPASIPVFMYKGVQDQISPISDTDALYDFYCAGGARIEYIRDVSAEHAALLLTGVPSAVQWIKWRFEGVAWSGGRCQNRDVLTSLGDAAAQKIKKDIRDKLAGFLGKSEVEKLAH</sequence>
<evidence type="ECO:0000313" key="4">
    <source>
        <dbReference type="Proteomes" id="UP000038010"/>
    </source>
</evidence>
<dbReference type="EMBL" id="LFJN01000014">
    <property type="protein sequence ID" value="KPI39664.1"/>
    <property type="molecule type" value="Genomic_DNA"/>
</dbReference>
<dbReference type="PANTHER" id="PTHR34853">
    <property type="match status" value="1"/>
</dbReference>
<feature type="chain" id="PRO_5013436985" evidence="2">
    <location>
        <begin position="18"/>
        <end position="451"/>
    </location>
</feature>
<keyword evidence="1" id="KW-0378">Hydrolase</keyword>
<gene>
    <name evidence="3" type="ORF">AB675_3403</name>
</gene>
<dbReference type="RefSeq" id="XP_017999627.1">
    <property type="nucleotide sequence ID" value="XM_018143452.1"/>
</dbReference>
<dbReference type="AlphaFoldDB" id="A0A0N1H3N2"/>
<feature type="signal peptide" evidence="2">
    <location>
        <begin position="1"/>
        <end position="17"/>
    </location>
</feature>
<comment type="caution">
    <text evidence="3">The sequence shown here is derived from an EMBL/GenBank/DDBJ whole genome shotgun (WGS) entry which is preliminary data.</text>
</comment>
<keyword evidence="4" id="KW-1185">Reference proteome</keyword>
<dbReference type="GeneID" id="28735332"/>
<name>A0A0N1H3N2_9EURO</name>
<comment type="similarity">
    <text evidence="2">Belongs to the AB hydrolase superfamily. Lipase family.</text>
</comment>
<dbReference type="Pfam" id="PF03583">
    <property type="entry name" value="LIP"/>
    <property type="match status" value="1"/>
</dbReference>
<dbReference type="InterPro" id="IPR029058">
    <property type="entry name" value="AB_hydrolase_fold"/>
</dbReference>
<accession>A0A0N1H3N2</accession>
<dbReference type="GO" id="GO:0016042">
    <property type="term" value="P:lipid catabolic process"/>
    <property type="evidence" value="ECO:0007669"/>
    <property type="project" value="UniProtKB-UniRule"/>
</dbReference>
<organism evidence="3 4">
    <name type="scientific">Cyphellophora attinorum</name>
    <dbReference type="NCBI Taxonomy" id="1664694"/>
    <lineage>
        <taxon>Eukaryota</taxon>
        <taxon>Fungi</taxon>
        <taxon>Dikarya</taxon>
        <taxon>Ascomycota</taxon>
        <taxon>Pezizomycotina</taxon>
        <taxon>Eurotiomycetes</taxon>
        <taxon>Chaetothyriomycetidae</taxon>
        <taxon>Chaetothyriales</taxon>
        <taxon>Cyphellophoraceae</taxon>
        <taxon>Cyphellophora</taxon>
    </lineage>
</organism>
<dbReference type="Proteomes" id="UP000038010">
    <property type="component" value="Unassembled WGS sequence"/>
</dbReference>
<dbReference type="InterPro" id="IPR005152">
    <property type="entry name" value="Lipase_secreted"/>
</dbReference>
<dbReference type="GO" id="GO:0004806">
    <property type="term" value="F:triacylglycerol lipase activity"/>
    <property type="evidence" value="ECO:0007669"/>
    <property type="project" value="UniProtKB-UniRule"/>
</dbReference>
<dbReference type="PANTHER" id="PTHR34853:SF5">
    <property type="entry name" value="LIP-DOMAIN-CONTAINING PROTEIN-RELATED"/>
    <property type="match status" value="1"/>
</dbReference>
<evidence type="ECO:0000313" key="3">
    <source>
        <dbReference type="EMBL" id="KPI39664.1"/>
    </source>
</evidence>
<protein>
    <submittedName>
        <fullName evidence="3">Lipase 1</fullName>
    </submittedName>
</protein>
<dbReference type="Gene3D" id="3.40.50.1820">
    <property type="entry name" value="alpha/beta hydrolase"/>
    <property type="match status" value="1"/>
</dbReference>
<proteinExistence type="inferred from homology"/>
<dbReference type="SUPFAM" id="SSF53474">
    <property type="entry name" value="alpha/beta-Hydrolases"/>
    <property type="match status" value="1"/>
</dbReference>
<evidence type="ECO:0000256" key="1">
    <source>
        <dbReference type="ARBA" id="ARBA00022801"/>
    </source>
</evidence>
<dbReference type="OrthoDB" id="2373480at2759"/>
<dbReference type="Gene3D" id="1.10.260.130">
    <property type="match status" value="1"/>
</dbReference>
<dbReference type="VEuPathDB" id="FungiDB:AB675_3403"/>
<dbReference type="PIRSF" id="PIRSF029171">
    <property type="entry name" value="Esterase_LipA"/>
    <property type="match status" value="1"/>
</dbReference>